<reference evidence="1 2" key="1">
    <citation type="journal article" date="2010" name="Virology">
        <title>A jumbo phage infecting the phytopathogen Ralstonia solanacearum defines a new lineage of the Myoviridae family.</title>
        <authorList>
            <person name="Yamada T."/>
            <person name="Satoh S."/>
            <person name="Ishikawa H."/>
            <person name="Fujiwara A."/>
            <person name="Kawasaki T."/>
            <person name="Fujie M."/>
            <person name="Ogata H."/>
        </authorList>
    </citation>
    <scope>NUCLEOTIDE SEQUENCE [LARGE SCALE GENOMIC DNA]</scope>
</reference>
<dbReference type="EMBL" id="AB366653">
    <property type="protein sequence ID" value="BAG41603.1"/>
    <property type="molecule type" value="Genomic_DNA"/>
</dbReference>
<dbReference type="RefSeq" id="YP_001950033.1">
    <property type="nucleotide sequence ID" value="NC_010811.2"/>
</dbReference>
<evidence type="ECO:0000313" key="2">
    <source>
        <dbReference type="Proteomes" id="UP000001034"/>
    </source>
</evidence>
<protein>
    <submittedName>
        <fullName evidence="1">Beta clamp domain-like protein</fullName>
    </submittedName>
</protein>
<dbReference type="Gene3D" id="3.70.10.10">
    <property type="match status" value="1"/>
</dbReference>
<sequence length="355" mass="38216">MKAQVECSIIQEAVRIASLLAPPMTGTITLQATDKRLYLHSSSELSRCRVQLPGTVQGDATFALPISALSDSVRGRKEVTLELVKGVLTLVDGRYKASLSTVDALEIEDFKPEEEAKKWKLSADLSTWLLKTVTSIGLKASGGSFMPLAIQAGAKSTFVACYDQAHMAFARSTDVQGDLQTVLPFDTMRAVLDVFKGVDCVLHLTKSSLWVSNKMVQVALSLPSADGDEVISIESVLEKAKEAVKADGSKVTAVKADVMAFLDNARAVATKERPELGITAKNGKLQMSVVTNNGQVKALCKAKTAADFSLKIDYEFFAEAVKGSGDELQLKVVDDAFLMVKRADSYSVIALNQES</sequence>
<accession>B2ZY17</accession>
<dbReference type="GeneID" id="6369984"/>
<dbReference type="KEGG" id="vg:6369984"/>
<keyword evidence="2" id="KW-1185">Reference proteome</keyword>
<evidence type="ECO:0000313" key="1">
    <source>
        <dbReference type="EMBL" id="BAG41603.1"/>
    </source>
</evidence>
<dbReference type="Proteomes" id="UP000001034">
    <property type="component" value="Segment"/>
</dbReference>
<organism evidence="1 2">
    <name type="scientific">Ralstonia phage phiRSL1</name>
    <dbReference type="NCBI Taxonomy" id="1980924"/>
    <lineage>
        <taxon>Viruses</taxon>
        <taxon>Duplodnaviria</taxon>
        <taxon>Heunggongvirae</taxon>
        <taxon>Uroviricota</taxon>
        <taxon>Caudoviricetes</taxon>
        <taxon>Mieseafarmvirus</taxon>
        <taxon>Mieseafarmvirus RSL1</taxon>
    </lineage>
</organism>
<dbReference type="Gene3D" id="3.10.150.10">
    <property type="entry name" value="DNA Polymerase III, subunit A, domain 2"/>
    <property type="match status" value="1"/>
</dbReference>
<proteinExistence type="predicted"/>
<name>B2ZY17_9CAUD</name>